<evidence type="ECO:0000313" key="2">
    <source>
        <dbReference type="EMBL" id="ADL50408.1"/>
    </source>
</evidence>
<dbReference type="OrthoDB" id="5756833at2"/>
<reference evidence="2 3" key="1">
    <citation type="submission" date="2010-08" db="EMBL/GenBank/DDBJ databases">
        <title>Complete sequence of Clostridium cellulovorans 743B.</title>
        <authorList>
            <consortium name="US DOE Joint Genome Institute"/>
            <person name="Lucas S."/>
            <person name="Copeland A."/>
            <person name="Lapidus A."/>
            <person name="Cheng J.-F."/>
            <person name="Bruce D."/>
            <person name="Goodwin L."/>
            <person name="Pitluck S."/>
            <person name="Chertkov O."/>
            <person name="Detter J.C."/>
            <person name="Han C."/>
            <person name="Tapia R."/>
            <person name="Land M."/>
            <person name="Hauser L."/>
            <person name="Chang Y.-J."/>
            <person name="Jeffries C."/>
            <person name="Kyrpides N."/>
            <person name="Ivanova N."/>
            <person name="Mikhailova N."/>
            <person name="Hemme C.L."/>
            <person name="Woyke T."/>
        </authorList>
    </citation>
    <scope>NUCLEOTIDE SEQUENCE [LARGE SCALE GENOMIC DNA]</scope>
    <source>
        <strain evidence="3">ATCC 35296 / DSM 3052 / OCM 3 / 743B</strain>
    </source>
</reference>
<dbReference type="AlphaFoldDB" id="D9SRP1"/>
<gene>
    <name evidence="2" type="ordered locus">Clocel_0637</name>
</gene>
<dbReference type="CDD" id="cd02065">
    <property type="entry name" value="B12-binding_like"/>
    <property type="match status" value="1"/>
</dbReference>
<dbReference type="KEGG" id="ccb:Clocel_0637"/>
<protein>
    <submittedName>
        <fullName evidence="2">Cobalamin B12-binding domain protein</fullName>
    </submittedName>
</protein>
<evidence type="ECO:0000259" key="1">
    <source>
        <dbReference type="PROSITE" id="PS51332"/>
    </source>
</evidence>
<dbReference type="Gene3D" id="3.40.50.280">
    <property type="entry name" value="Cobalamin-binding domain"/>
    <property type="match status" value="1"/>
</dbReference>
<dbReference type="RefSeq" id="WP_010074812.1">
    <property type="nucleotide sequence ID" value="NC_014393.1"/>
</dbReference>
<sequence length="216" mass="25247">MNKFYNEFMEHLEAENREDSLSFVLSKLENDEIDIITLYTEILAPSLNNMKPAENDMTFIWREHIRSSIIRTIIENCYTYVIKERDEKYKFEIDKKVAVVCPSEEYHEIGARMVTDFFTLLGYDSTFVGSNTPKEEFVQALKILNFDYIALSISNHYNLVAARKAIEKIKESHSMVKIIVGGNAFKNMEACYKELKADMYIKTFEDIKKLAQEDEV</sequence>
<dbReference type="eggNOG" id="COG5012">
    <property type="taxonomic scope" value="Bacteria"/>
</dbReference>
<dbReference type="EMBL" id="CP002160">
    <property type="protein sequence ID" value="ADL50408.1"/>
    <property type="molecule type" value="Genomic_DNA"/>
</dbReference>
<accession>D9SRP1</accession>
<dbReference type="SUPFAM" id="SSF52242">
    <property type="entry name" value="Cobalamin (vitamin B12)-binding domain"/>
    <property type="match status" value="1"/>
</dbReference>
<dbReference type="Proteomes" id="UP000002730">
    <property type="component" value="Chromosome"/>
</dbReference>
<proteinExistence type="predicted"/>
<dbReference type="STRING" id="573061.Clocel_0637"/>
<dbReference type="HOGENOM" id="CLU_064060_1_1_9"/>
<dbReference type="InterPro" id="IPR006158">
    <property type="entry name" value="Cobalamin-bd"/>
</dbReference>
<organism evidence="2 3">
    <name type="scientific">Clostridium cellulovorans (strain ATCC 35296 / DSM 3052 / OCM 3 / 743B)</name>
    <dbReference type="NCBI Taxonomy" id="573061"/>
    <lineage>
        <taxon>Bacteria</taxon>
        <taxon>Bacillati</taxon>
        <taxon>Bacillota</taxon>
        <taxon>Clostridia</taxon>
        <taxon>Eubacteriales</taxon>
        <taxon>Clostridiaceae</taxon>
        <taxon>Clostridium</taxon>
    </lineage>
</organism>
<feature type="domain" description="B12-binding" evidence="1">
    <location>
        <begin position="94"/>
        <end position="216"/>
    </location>
</feature>
<dbReference type="GO" id="GO:0031419">
    <property type="term" value="F:cobalamin binding"/>
    <property type="evidence" value="ECO:0007669"/>
    <property type="project" value="InterPro"/>
</dbReference>
<name>D9SRP1_CLOC7</name>
<evidence type="ECO:0000313" key="3">
    <source>
        <dbReference type="Proteomes" id="UP000002730"/>
    </source>
</evidence>
<dbReference type="Pfam" id="PF02310">
    <property type="entry name" value="B12-binding"/>
    <property type="match status" value="1"/>
</dbReference>
<dbReference type="InterPro" id="IPR036724">
    <property type="entry name" value="Cobalamin-bd_sf"/>
</dbReference>
<keyword evidence="3" id="KW-1185">Reference proteome</keyword>
<dbReference type="PROSITE" id="PS51332">
    <property type="entry name" value="B12_BINDING"/>
    <property type="match status" value="1"/>
</dbReference>
<dbReference type="GO" id="GO:0046872">
    <property type="term" value="F:metal ion binding"/>
    <property type="evidence" value="ECO:0007669"/>
    <property type="project" value="InterPro"/>
</dbReference>